<dbReference type="EMBL" id="JAQGDS010000007">
    <property type="protein sequence ID" value="KAJ6259334.1"/>
    <property type="molecule type" value="Genomic_DNA"/>
</dbReference>
<organism evidence="2 3">
    <name type="scientific">Drechslerella dactyloides</name>
    <name type="common">Nematode-trapping fungus</name>
    <name type="synonym">Arthrobotrys dactyloides</name>
    <dbReference type="NCBI Taxonomy" id="74499"/>
    <lineage>
        <taxon>Eukaryota</taxon>
        <taxon>Fungi</taxon>
        <taxon>Dikarya</taxon>
        <taxon>Ascomycota</taxon>
        <taxon>Pezizomycotina</taxon>
        <taxon>Orbiliomycetes</taxon>
        <taxon>Orbiliales</taxon>
        <taxon>Orbiliaceae</taxon>
        <taxon>Drechslerella</taxon>
    </lineage>
</organism>
<evidence type="ECO:0000313" key="2">
    <source>
        <dbReference type="EMBL" id="KAJ6259334.1"/>
    </source>
</evidence>
<reference evidence="2" key="1">
    <citation type="submission" date="2023-01" db="EMBL/GenBank/DDBJ databases">
        <title>The chitinases involved in constricting ring structure development in the nematode-trapping fungus Drechslerella dactyloides.</title>
        <authorList>
            <person name="Wang R."/>
            <person name="Zhang L."/>
            <person name="Tang P."/>
            <person name="Li S."/>
            <person name="Liang L."/>
        </authorList>
    </citation>
    <scope>NUCLEOTIDE SEQUENCE</scope>
    <source>
        <strain evidence="2">YMF1.00031</strain>
    </source>
</reference>
<dbReference type="Proteomes" id="UP001221413">
    <property type="component" value="Unassembled WGS sequence"/>
</dbReference>
<dbReference type="AlphaFoldDB" id="A0AAD6IVD3"/>
<evidence type="ECO:0000313" key="3">
    <source>
        <dbReference type="Proteomes" id="UP001221413"/>
    </source>
</evidence>
<evidence type="ECO:0000256" key="1">
    <source>
        <dbReference type="SAM" id="MobiDB-lite"/>
    </source>
</evidence>
<feature type="region of interest" description="Disordered" evidence="1">
    <location>
        <begin position="1"/>
        <end position="68"/>
    </location>
</feature>
<protein>
    <submittedName>
        <fullName evidence="2">Uncharacterized protein</fullName>
    </submittedName>
</protein>
<accession>A0AAD6IVD3</accession>
<gene>
    <name evidence="2" type="ORF">Dda_6234</name>
</gene>
<name>A0AAD6IVD3_DREDA</name>
<proteinExistence type="predicted"/>
<feature type="compositionally biased region" description="Polar residues" evidence="1">
    <location>
        <begin position="1"/>
        <end position="24"/>
    </location>
</feature>
<keyword evidence="3" id="KW-1185">Reference proteome</keyword>
<sequence length="124" mass="13174">MSANPNHYSAPTQPQMTYTSQEQMSIPPPYSHDAAGISTGSGYTPIPLDSQTPADKELTRGGGDSGSDCRCCSCCDPVSPDGSRNWLCAFCIWIGCFELFALDCWGQCANGCMACCTGMCNCNC</sequence>
<comment type="caution">
    <text evidence="2">The sequence shown here is derived from an EMBL/GenBank/DDBJ whole genome shotgun (WGS) entry which is preliminary data.</text>
</comment>